<dbReference type="GO" id="GO:0016020">
    <property type="term" value="C:membrane"/>
    <property type="evidence" value="ECO:0007669"/>
    <property type="project" value="UniProtKB-SubCell"/>
</dbReference>
<dbReference type="AlphaFoldDB" id="A0A4Q7NZ14"/>
<keyword evidence="1" id="KW-0472">Membrane</keyword>
<evidence type="ECO:0000256" key="1">
    <source>
        <dbReference type="SAM" id="Phobius"/>
    </source>
</evidence>
<protein>
    <recommendedName>
        <fullName evidence="4">O-antigen ligase-like membrane protein</fullName>
    </recommendedName>
</protein>
<dbReference type="Proteomes" id="UP000292927">
    <property type="component" value="Unassembled WGS sequence"/>
</dbReference>
<organism evidence="2 3">
    <name type="scientific">Cuneatibacter caecimuris</name>
    <dbReference type="NCBI Taxonomy" id="1796618"/>
    <lineage>
        <taxon>Bacteria</taxon>
        <taxon>Bacillati</taxon>
        <taxon>Bacillota</taxon>
        <taxon>Clostridia</taxon>
        <taxon>Lachnospirales</taxon>
        <taxon>Lachnospiraceae</taxon>
        <taxon>Cuneatibacter</taxon>
    </lineage>
</organism>
<evidence type="ECO:0008006" key="4">
    <source>
        <dbReference type="Google" id="ProtNLM"/>
    </source>
</evidence>
<evidence type="ECO:0000313" key="3">
    <source>
        <dbReference type="Proteomes" id="UP000292927"/>
    </source>
</evidence>
<feature type="transmembrane region" description="Helical" evidence="1">
    <location>
        <begin position="6"/>
        <end position="23"/>
    </location>
</feature>
<keyword evidence="1" id="KW-1133">Transmembrane helix</keyword>
<feature type="transmembrane region" description="Helical" evidence="1">
    <location>
        <begin position="338"/>
        <end position="364"/>
    </location>
</feature>
<feature type="transmembrane region" description="Helical" evidence="1">
    <location>
        <begin position="158"/>
        <end position="178"/>
    </location>
</feature>
<feature type="transmembrane region" description="Helical" evidence="1">
    <location>
        <begin position="88"/>
        <end position="116"/>
    </location>
</feature>
<proteinExistence type="predicted"/>
<sequence length="382" mass="43627">MISEKIVYAIIFVVICLFCCVYRKMIFERDSKKKWLIILGLGVYQVSHMILRDGFNKWFIIKFILCLMGLLTLLWADDVWGDKPFYKILCVFSKLVLGLAIMSLLFWLLGQILHIIPATGTVHYIWGSPRAVDSFFGLHFSAQEISLLGHVFYRNTGIFTEAPMFAFVLSVAFLNTIFLEKKTKPIKLLILFITICTTVSATGVIVSSLAVIIKLLQVKHINKICVCIFTGVCLLVIGAAFGYKMTRGSATSSFNIRVQDYEIIVKSMRDKFFLGYGYERYDEIVYQYMDPVRKFDTGGSNGFFYPLTQGGILFFIPYLLAFILICRKNIKEKNYSELFFWGLYLVLFSASIISLKLISLLFIAQGITSLIPKEAEPCMRTD</sequence>
<comment type="caution">
    <text evidence="2">The sequence shown here is derived from an EMBL/GenBank/DDBJ whole genome shotgun (WGS) entry which is preliminary data.</text>
</comment>
<keyword evidence="1" id="KW-0812">Transmembrane</keyword>
<evidence type="ECO:0000313" key="2">
    <source>
        <dbReference type="EMBL" id="RZS92683.1"/>
    </source>
</evidence>
<feature type="transmembrane region" description="Helical" evidence="1">
    <location>
        <begin position="224"/>
        <end position="243"/>
    </location>
</feature>
<feature type="transmembrane region" description="Helical" evidence="1">
    <location>
        <begin position="58"/>
        <end position="76"/>
    </location>
</feature>
<name>A0A4Q7NZ14_9FIRM</name>
<reference evidence="2 3" key="1">
    <citation type="submission" date="2019-02" db="EMBL/GenBank/DDBJ databases">
        <title>Genomic Encyclopedia of Type Strains, Phase IV (KMG-IV): sequencing the most valuable type-strain genomes for metagenomic binning, comparative biology and taxonomic classification.</title>
        <authorList>
            <person name="Goeker M."/>
        </authorList>
    </citation>
    <scope>NUCLEOTIDE SEQUENCE [LARGE SCALE GENOMIC DNA]</scope>
    <source>
        <strain evidence="2 3">DSM 29486</strain>
    </source>
</reference>
<keyword evidence="3" id="KW-1185">Reference proteome</keyword>
<feature type="transmembrane region" description="Helical" evidence="1">
    <location>
        <begin position="190"/>
        <end position="212"/>
    </location>
</feature>
<dbReference type="EMBL" id="SGXF01000008">
    <property type="protein sequence ID" value="RZS92683.1"/>
    <property type="molecule type" value="Genomic_DNA"/>
</dbReference>
<gene>
    <name evidence="2" type="ORF">EV209_2978</name>
</gene>
<accession>A0A4Q7NZ14</accession>
<feature type="transmembrane region" description="Helical" evidence="1">
    <location>
        <begin position="303"/>
        <end position="326"/>
    </location>
</feature>